<feature type="compositionally biased region" description="Low complexity" evidence="1">
    <location>
        <begin position="102"/>
        <end position="140"/>
    </location>
</feature>
<evidence type="ECO:0000313" key="3">
    <source>
        <dbReference type="EMBL" id="KAK3265179.1"/>
    </source>
</evidence>
<organism evidence="3 4">
    <name type="scientific">Cymbomonas tetramitiformis</name>
    <dbReference type="NCBI Taxonomy" id="36881"/>
    <lineage>
        <taxon>Eukaryota</taxon>
        <taxon>Viridiplantae</taxon>
        <taxon>Chlorophyta</taxon>
        <taxon>Pyramimonadophyceae</taxon>
        <taxon>Pyramimonadales</taxon>
        <taxon>Pyramimonadaceae</taxon>
        <taxon>Cymbomonas</taxon>
    </lineage>
</organism>
<evidence type="ECO:0000313" key="4">
    <source>
        <dbReference type="Proteomes" id="UP001190700"/>
    </source>
</evidence>
<reference evidence="3 4" key="1">
    <citation type="journal article" date="2015" name="Genome Biol. Evol.">
        <title>Comparative Genomics of a Bacterivorous Green Alga Reveals Evolutionary Causalities and Consequences of Phago-Mixotrophic Mode of Nutrition.</title>
        <authorList>
            <person name="Burns J.A."/>
            <person name="Paasch A."/>
            <person name="Narechania A."/>
            <person name="Kim E."/>
        </authorList>
    </citation>
    <scope>NUCLEOTIDE SEQUENCE [LARGE SCALE GENOMIC DNA]</scope>
    <source>
        <strain evidence="3">PLY_AMNH</strain>
    </source>
</reference>
<feature type="region of interest" description="Disordered" evidence="1">
    <location>
        <begin position="40"/>
        <end position="61"/>
    </location>
</feature>
<feature type="region of interest" description="Disordered" evidence="1">
    <location>
        <begin position="102"/>
        <end position="157"/>
    </location>
</feature>
<name>A0AAE0FSQ5_9CHLO</name>
<dbReference type="Proteomes" id="UP001190700">
    <property type="component" value="Unassembled WGS sequence"/>
</dbReference>
<evidence type="ECO:0000313" key="2">
    <source>
        <dbReference type="EMBL" id="KAK3236827.1"/>
    </source>
</evidence>
<comment type="caution">
    <text evidence="3">The sequence shown here is derived from an EMBL/GenBank/DDBJ whole genome shotgun (WGS) entry which is preliminary data.</text>
</comment>
<dbReference type="EMBL" id="LGRX02034827">
    <property type="protein sequence ID" value="KAK3236827.1"/>
    <property type="molecule type" value="Genomic_DNA"/>
</dbReference>
<dbReference type="AlphaFoldDB" id="A0AAE0FSQ5"/>
<sequence length="254" mass="28447">MLEDLMELMMARTLHPGDVEARQQRKEECVQVRTRLKRKRTEMESEARRNLTLRSGSGGLPPALFEGVMTGVYTVAVTDGRSGASQRFADILRTVGLIGRRAAASQPAEQQPAEQQPAEQQPAEQQPAEQQPAEQQPAEQRGPVTSGVWLDRDPGTSRVDPAMDYLRELGIAIPQEMYGEQFLEMIRNRRQRAVDSNPPSVRIPREHLQPVTTVNSETETEAIISESESDAEMELNVDGSESDINVFLHDRNLF</sequence>
<reference evidence="3" key="2">
    <citation type="submission" date="2023-06" db="EMBL/GenBank/DDBJ databases">
        <title>Long-read-based genome assembly of the green algal bacterivore Cymbomonas tetramitiformis.</title>
        <authorList>
            <person name="Gyaltshen Y."/>
            <person name="Rozenberg A."/>
            <person name="Paasch A."/>
            <person name="Burns J.A."/>
            <person name="Warring S."/>
            <person name="Larson R."/>
            <person name="Maurer-Alcala X."/>
            <person name="Dacks J."/>
            <person name="Kim E."/>
        </authorList>
    </citation>
    <scope>NUCLEOTIDE SEQUENCE</scope>
    <source>
        <strain evidence="3">PLY_AMNH</strain>
    </source>
</reference>
<evidence type="ECO:0000256" key="1">
    <source>
        <dbReference type="SAM" id="MobiDB-lite"/>
    </source>
</evidence>
<keyword evidence="4" id="KW-1185">Reference proteome</keyword>
<accession>A0AAE0FSQ5</accession>
<dbReference type="EMBL" id="LGRX02014087">
    <property type="protein sequence ID" value="KAK3265179.1"/>
    <property type="molecule type" value="Genomic_DNA"/>
</dbReference>
<proteinExistence type="predicted"/>
<protein>
    <submittedName>
        <fullName evidence="3">Uncharacterized protein</fullName>
    </submittedName>
</protein>
<gene>
    <name evidence="3" type="ORF">CYMTET_26123</name>
    <name evidence="2" type="ORF">CYMTET_53056</name>
</gene>